<name>A0ABN6F495_9BACT</name>
<dbReference type="EMBL" id="AP024488">
    <property type="protein sequence ID" value="BCS96436.1"/>
    <property type="molecule type" value="Genomic_DNA"/>
</dbReference>
<evidence type="ECO:0000313" key="1">
    <source>
        <dbReference type="EMBL" id="BCS96436.1"/>
    </source>
</evidence>
<evidence type="ECO:0008006" key="3">
    <source>
        <dbReference type="Google" id="ProtNLM"/>
    </source>
</evidence>
<sequence length="74" mass="8451">MSLVFPVELFDRHLIYPPSLFVKGFIFYVEKSSRKSFIYVKRVAATVCEIDASFDRNGHDVGVNVLKVQGKHGF</sequence>
<reference evidence="1 2" key="1">
    <citation type="submission" date="2021-02" db="EMBL/GenBank/DDBJ databases">
        <title>Complete genome of Desulfoluna sp. strain ASN36.</title>
        <authorList>
            <person name="Takahashi A."/>
            <person name="Kojima H."/>
            <person name="Fukui M."/>
        </authorList>
    </citation>
    <scope>NUCLEOTIDE SEQUENCE [LARGE SCALE GENOMIC DNA]</scope>
    <source>
        <strain evidence="1 2">ASN36</strain>
    </source>
</reference>
<gene>
    <name evidence="1" type="ORF">DSLASN_20680</name>
</gene>
<protein>
    <recommendedName>
        <fullName evidence="3">Transposase</fullName>
    </recommendedName>
</protein>
<organism evidence="1 2">
    <name type="scientific">Desulfoluna limicola</name>
    <dbReference type="NCBI Taxonomy" id="2810562"/>
    <lineage>
        <taxon>Bacteria</taxon>
        <taxon>Pseudomonadati</taxon>
        <taxon>Thermodesulfobacteriota</taxon>
        <taxon>Desulfobacteria</taxon>
        <taxon>Desulfobacterales</taxon>
        <taxon>Desulfolunaceae</taxon>
        <taxon>Desulfoluna</taxon>
    </lineage>
</organism>
<accession>A0ABN6F495</accession>
<proteinExistence type="predicted"/>
<keyword evidence="2" id="KW-1185">Reference proteome</keyword>
<dbReference type="Proteomes" id="UP001320148">
    <property type="component" value="Chromosome"/>
</dbReference>
<evidence type="ECO:0000313" key="2">
    <source>
        <dbReference type="Proteomes" id="UP001320148"/>
    </source>
</evidence>